<keyword evidence="1" id="KW-0472">Membrane</keyword>
<comment type="caution">
    <text evidence="2">The sequence shown here is derived from an EMBL/GenBank/DDBJ whole genome shotgun (WGS) entry which is preliminary data.</text>
</comment>
<feature type="transmembrane region" description="Helical" evidence="1">
    <location>
        <begin position="67"/>
        <end position="84"/>
    </location>
</feature>
<evidence type="ECO:0000313" key="2">
    <source>
        <dbReference type="EMBL" id="RMD04275.1"/>
    </source>
</evidence>
<keyword evidence="1" id="KW-0812">Transmembrane</keyword>
<evidence type="ECO:0000313" key="3">
    <source>
        <dbReference type="Proteomes" id="UP000277999"/>
    </source>
</evidence>
<protein>
    <submittedName>
        <fullName evidence="2">Uncharacterized protein</fullName>
    </submittedName>
</protein>
<dbReference type="AlphaFoldDB" id="A0A3M0T211"/>
<dbReference type="Proteomes" id="UP000277999">
    <property type="component" value="Unassembled WGS sequence"/>
</dbReference>
<accession>A0A3M0T211</accession>
<reference evidence="2 3" key="1">
    <citation type="submission" date="2018-10" db="EMBL/GenBank/DDBJ databases">
        <title>Genome-centric metagenomics revealed C2 chemical producing, CO utilizing Clostridium with novel acetogenic gene cluster.</title>
        <authorList>
            <person name="Kang H."/>
            <person name="Park B."/>
            <person name="Choi I.G."/>
            <person name="Chang I.S."/>
        </authorList>
    </citation>
    <scope>NUCLEOTIDE SEQUENCE [LARGE SCALE GENOMIC DNA]</scope>
    <source>
        <strain evidence="2 3">H21-9</strain>
    </source>
</reference>
<keyword evidence="1" id="KW-1133">Transmembrane helix</keyword>
<gene>
    <name evidence="2" type="ORF">D9O40_02185</name>
</gene>
<feature type="transmembrane region" description="Helical" evidence="1">
    <location>
        <begin position="27"/>
        <end position="60"/>
    </location>
</feature>
<sequence length="98" mass="12222">MSSPFFFLILNIRYIYSSNSCTTITVIYSLLFVFRIFFFCFFCIFFLSFCFFFQIFIFFIKRYIFRFFFRIIIWICWCWCLHIICRVHAPHICILPSI</sequence>
<proteinExistence type="predicted"/>
<evidence type="ECO:0000256" key="1">
    <source>
        <dbReference type="SAM" id="Phobius"/>
    </source>
</evidence>
<name>A0A3M0T211_9CLOT</name>
<organism evidence="2 3">
    <name type="scientific">Clostridium autoethanogenum</name>
    <dbReference type="NCBI Taxonomy" id="84023"/>
    <lineage>
        <taxon>Bacteria</taxon>
        <taxon>Bacillati</taxon>
        <taxon>Bacillota</taxon>
        <taxon>Clostridia</taxon>
        <taxon>Eubacteriales</taxon>
        <taxon>Clostridiaceae</taxon>
        <taxon>Clostridium</taxon>
    </lineage>
</organism>
<dbReference type="EMBL" id="RFAQ01000003">
    <property type="protein sequence ID" value="RMD04275.1"/>
    <property type="molecule type" value="Genomic_DNA"/>
</dbReference>